<sequence>MGDQTGGSGGPALEPAADPALDMDVVASAVDLVWTKPTARRRPALTREAIVEAAIAIADAEGIEAVSIRRVAAALDARPMTLYSHIARKDGLLALMADHIAAEVLVPEPLPARWRDALRAIAHRTRDSSLRHPWMLRIHAGHPLLGPNALRHAEQSAAAVAELPLPPRRRVALLRAIDTYTLGHVATELHERQARDAYEPGVLQSYLADVLGSGDHPHLAQLPMSIVVASETDARERFEEGLEWLLDGIAASVDAALEDPAGADAAGADASARKGQQPDGVRVRRCQAPE</sequence>
<dbReference type="PANTHER" id="PTHR30055:SF151">
    <property type="entry name" value="TRANSCRIPTIONAL REGULATORY PROTEIN"/>
    <property type="match status" value="1"/>
</dbReference>
<dbReference type="AlphaFoldDB" id="A0A2I2KMG4"/>
<evidence type="ECO:0000256" key="4">
    <source>
        <dbReference type="PROSITE-ProRule" id="PRU00335"/>
    </source>
</evidence>
<accession>A0A2I2KMG4</accession>
<dbReference type="InterPro" id="IPR036271">
    <property type="entry name" value="Tet_transcr_reg_TetR-rel_C_sf"/>
</dbReference>
<dbReference type="GO" id="GO:0003700">
    <property type="term" value="F:DNA-binding transcription factor activity"/>
    <property type="evidence" value="ECO:0007669"/>
    <property type="project" value="TreeGrafter"/>
</dbReference>
<protein>
    <submittedName>
        <fullName evidence="7">Transcriptional regulator</fullName>
    </submittedName>
</protein>
<dbReference type="Gene3D" id="1.10.10.60">
    <property type="entry name" value="Homeodomain-like"/>
    <property type="match status" value="1"/>
</dbReference>
<feature type="DNA-binding region" description="H-T-H motif" evidence="4">
    <location>
        <begin position="67"/>
        <end position="86"/>
    </location>
</feature>
<name>A0A2I2KMG4_9ACTN</name>
<dbReference type="RefSeq" id="WP_243407290.1">
    <property type="nucleotide sequence ID" value="NZ_FZMO01000068.1"/>
</dbReference>
<evidence type="ECO:0000259" key="6">
    <source>
        <dbReference type="PROSITE" id="PS50977"/>
    </source>
</evidence>
<dbReference type="Pfam" id="PF02909">
    <property type="entry name" value="TetR_C_1"/>
    <property type="match status" value="1"/>
</dbReference>
<reference evidence="7 8" key="1">
    <citation type="submission" date="2017-06" db="EMBL/GenBank/DDBJ databases">
        <authorList>
            <person name="Kim H.J."/>
            <person name="Triplett B.A."/>
        </authorList>
    </citation>
    <scope>NUCLEOTIDE SEQUENCE [LARGE SCALE GENOMIC DNA]</scope>
    <source>
        <strain evidence="7">FRACA_ARgP5</strain>
    </source>
</reference>
<feature type="domain" description="HTH tetR-type" evidence="6">
    <location>
        <begin position="44"/>
        <end position="104"/>
    </location>
</feature>
<evidence type="ECO:0000256" key="3">
    <source>
        <dbReference type="ARBA" id="ARBA00023163"/>
    </source>
</evidence>
<dbReference type="Proteomes" id="UP000234331">
    <property type="component" value="Unassembled WGS sequence"/>
</dbReference>
<dbReference type="PROSITE" id="PS50977">
    <property type="entry name" value="HTH_TETR_2"/>
    <property type="match status" value="1"/>
</dbReference>
<feature type="compositionally biased region" description="Low complexity" evidence="5">
    <location>
        <begin position="261"/>
        <end position="270"/>
    </location>
</feature>
<organism evidence="7 8">
    <name type="scientific">Frankia canadensis</name>
    <dbReference type="NCBI Taxonomy" id="1836972"/>
    <lineage>
        <taxon>Bacteria</taxon>
        <taxon>Bacillati</taxon>
        <taxon>Actinomycetota</taxon>
        <taxon>Actinomycetes</taxon>
        <taxon>Frankiales</taxon>
        <taxon>Frankiaceae</taxon>
        <taxon>Frankia</taxon>
    </lineage>
</organism>
<dbReference type="SUPFAM" id="SSF48498">
    <property type="entry name" value="Tetracyclin repressor-like, C-terminal domain"/>
    <property type="match status" value="1"/>
</dbReference>
<dbReference type="EMBL" id="FZMO01000068">
    <property type="protein sequence ID" value="SNQ46867.1"/>
    <property type="molecule type" value="Genomic_DNA"/>
</dbReference>
<dbReference type="Gene3D" id="1.10.357.10">
    <property type="entry name" value="Tetracycline Repressor, domain 2"/>
    <property type="match status" value="1"/>
</dbReference>
<feature type="region of interest" description="Disordered" evidence="5">
    <location>
        <begin position="261"/>
        <end position="290"/>
    </location>
</feature>
<keyword evidence="2 4" id="KW-0238">DNA-binding</keyword>
<dbReference type="GO" id="GO:0000976">
    <property type="term" value="F:transcription cis-regulatory region binding"/>
    <property type="evidence" value="ECO:0007669"/>
    <property type="project" value="TreeGrafter"/>
</dbReference>
<dbReference type="GO" id="GO:0045892">
    <property type="term" value="P:negative regulation of DNA-templated transcription"/>
    <property type="evidence" value="ECO:0007669"/>
    <property type="project" value="InterPro"/>
</dbReference>
<keyword evidence="1" id="KW-0805">Transcription regulation</keyword>
<proteinExistence type="predicted"/>
<keyword evidence="8" id="KW-1185">Reference proteome</keyword>
<dbReference type="InterPro" id="IPR001647">
    <property type="entry name" value="HTH_TetR"/>
</dbReference>
<evidence type="ECO:0000313" key="8">
    <source>
        <dbReference type="Proteomes" id="UP000234331"/>
    </source>
</evidence>
<evidence type="ECO:0000313" key="7">
    <source>
        <dbReference type="EMBL" id="SNQ46867.1"/>
    </source>
</evidence>
<dbReference type="InterPro" id="IPR009057">
    <property type="entry name" value="Homeodomain-like_sf"/>
</dbReference>
<keyword evidence="3" id="KW-0804">Transcription</keyword>
<dbReference type="InterPro" id="IPR004111">
    <property type="entry name" value="Repressor_TetR_C"/>
</dbReference>
<gene>
    <name evidence="7" type="ORF">FRACA_160018</name>
</gene>
<evidence type="ECO:0000256" key="1">
    <source>
        <dbReference type="ARBA" id="ARBA00023015"/>
    </source>
</evidence>
<dbReference type="InterPro" id="IPR050109">
    <property type="entry name" value="HTH-type_TetR-like_transc_reg"/>
</dbReference>
<dbReference type="PANTHER" id="PTHR30055">
    <property type="entry name" value="HTH-TYPE TRANSCRIPTIONAL REGULATOR RUTR"/>
    <property type="match status" value="1"/>
</dbReference>
<dbReference type="SUPFAM" id="SSF46689">
    <property type="entry name" value="Homeodomain-like"/>
    <property type="match status" value="1"/>
</dbReference>
<evidence type="ECO:0000256" key="5">
    <source>
        <dbReference type="SAM" id="MobiDB-lite"/>
    </source>
</evidence>
<evidence type="ECO:0000256" key="2">
    <source>
        <dbReference type="ARBA" id="ARBA00023125"/>
    </source>
</evidence>